<dbReference type="HOGENOM" id="CLU_032663_0_0_1"/>
<evidence type="ECO:0000313" key="2">
    <source>
        <dbReference type="Proteomes" id="UP000030104"/>
    </source>
</evidence>
<dbReference type="OMA" id="WEEPYLE"/>
<accession>A0A0A2L753</accession>
<gene>
    <name evidence="1" type="ORF">PITC_032340</name>
</gene>
<sequence length="447" mass="51958">MSRFPTWEAAGNGLPYATPTLERLPTELLILVLLEIPDLASLKSIVLSSPIFHQAYLTVRQKALYRIVKNHWGLLLGDAMAATRSRGLQFAHHKQEAIAMLDTWRRKEEISDLALSSSIPIDEPSNLEETFNLIHLHKVFHFFLKQYETKVPRPPWISNDQWENSILPIKLSHTEKHRFLRALCRLQIYANIFGEYEHTTVEKVKYNGWKNSPKSGLAFDEEAYRLFFGTVPPWEFQEVGCLWAFLTTLFDDIYKEISTGLYELVEKHATREDWTRELFEELPEDVQPPWWKGVDKLGNVEKIWGFSNSLASMGPEFVFRILHGMPLIQRDMVMLNGDDELLSSFPNMNLTEDNMVPLIYPADRHAVHNYEQLWSTLPYIEQPNLGWKQLHVLPDTPGQSFEEAIDVQCARKSVWLWGYAIFDDERLTAWKAPLVEFRLGEEPEFAV</sequence>
<evidence type="ECO:0008006" key="3">
    <source>
        <dbReference type="Google" id="ProtNLM"/>
    </source>
</evidence>
<keyword evidence="2" id="KW-1185">Reference proteome</keyword>
<dbReference type="STRING" id="40296.A0A0A2L753"/>
<dbReference type="PhylomeDB" id="A0A0A2L753"/>
<dbReference type="OrthoDB" id="5427059at2759"/>
<comment type="caution">
    <text evidence="1">The sequence shown here is derived from an EMBL/GenBank/DDBJ whole genome shotgun (WGS) entry which is preliminary data.</text>
</comment>
<dbReference type="Proteomes" id="UP000030104">
    <property type="component" value="Unassembled WGS sequence"/>
</dbReference>
<name>A0A0A2L753_PENIT</name>
<reference evidence="1 2" key="1">
    <citation type="journal article" date="2015" name="Mol. Plant Microbe Interact.">
        <title>Genome, transcriptome, and functional analyses of Penicillium expansum provide new insights into secondary metabolism and pathogenicity.</title>
        <authorList>
            <person name="Ballester A.R."/>
            <person name="Marcet-Houben M."/>
            <person name="Levin E."/>
            <person name="Sela N."/>
            <person name="Selma-Lazaro C."/>
            <person name="Carmona L."/>
            <person name="Wisniewski M."/>
            <person name="Droby S."/>
            <person name="Gonzalez-Candelas L."/>
            <person name="Gabaldon T."/>
        </authorList>
    </citation>
    <scope>NUCLEOTIDE SEQUENCE [LARGE SCALE GENOMIC DNA]</scope>
    <source>
        <strain evidence="1 2">PHI-1</strain>
    </source>
</reference>
<protein>
    <recommendedName>
        <fullName evidence="3">F-box domain-containing protein</fullName>
    </recommendedName>
</protein>
<dbReference type="AlphaFoldDB" id="A0A0A2L753"/>
<evidence type="ECO:0000313" key="1">
    <source>
        <dbReference type="EMBL" id="KGO74996.1"/>
    </source>
</evidence>
<proteinExistence type="predicted"/>
<organism evidence="1 2">
    <name type="scientific">Penicillium italicum</name>
    <name type="common">Blue mold</name>
    <dbReference type="NCBI Taxonomy" id="40296"/>
    <lineage>
        <taxon>Eukaryota</taxon>
        <taxon>Fungi</taxon>
        <taxon>Dikarya</taxon>
        <taxon>Ascomycota</taxon>
        <taxon>Pezizomycotina</taxon>
        <taxon>Eurotiomycetes</taxon>
        <taxon>Eurotiomycetidae</taxon>
        <taxon>Eurotiales</taxon>
        <taxon>Aspergillaceae</taxon>
        <taxon>Penicillium</taxon>
    </lineage>
</organism>
<dbReference type="EMBL" id="JQGA01000558">
    <property type="protein sequence ID" value="KGO74996.1"/>
    <property type="molecule type" value="Genomic_DNA"/>
</dbReference>